<feature type="region of interest" description="Disordered" evidence="1">
    <location>
        <begin position="148"/>
        <end position="168"/>
    </location>
</feature>
<feature type="region of interest" description="Disordered" evidence="1">
    <location>
        <begin position="352"/>
        <end position="373"/>
    </location>
</feature>
<dbReference type="PANTHER" id="PTHR32108">
    <property type="entry name" value="DNA-DIRECTED RNA POLYMERASE SUBUNIT ALPHA"/>
    <property type="match status" value="1"/>
</dbReference>
<sequence>MDPSEDWDLCEGIQSLTLKEDPAEYSQKEDPSRPITPPGMKVRLNTKKGKKIADVNMVSSLPAGSITTPCRVTYADVLPKIEKGLLFAAYPRDFPIIAYHLDGTPIYQDVFTKAALTPLFEKGVLVPATESAFPIIAYKLDGTPYYQDESDDLPKSKKKKKKSSQQMLKERYEAGDPTVGLLGEHSGKFDYYVQYSKPPEPDPALIPPLPSWDDYPPVPTYTPGPITGSLEETVENTGCCFIPPPETLPILEANDFDQIYQNPEEQDRAEREIVKKEIDEWMNEVYPNVADKLLYGNFNQDFHGMDARTYVEKHRDQQGKFDPSQLITSPGARVRIRIKEERNEEEVAVIYPSSTPPRGRRAGSEEATSTDRSELTHMMRELEQLKGQMKMMVQLMTAMVSSRGIEPTKLLPQVQQHKEEMDKQVKKKREFDPLPILPSRLLPELIASKLVTPMPPKPVNPQAPGFNPDARCEYHMGGIGHWTNDCYHLRHRIQDLLDHQLLSFYWRGRNAYYALKNPCPSLQDESESSSLCKKRKTSQIQPPISLKDRLVWPKVKDDDCTEINMICPPILFFHIFSSSY</sequence>
<feature type="compositionally biased region" description="Basic and acidic residues" evidence="1">
    <location>
        <begin position="20"/>
        <end position="32"/>
    </location>
</feature>
<keyword evidence="2" id="KW-0496">Mitochondrion</keyword>
<gene>
    <name evidence="2" type="ORF">ABT39_MTgene5346</name>
</gene>
<protein>
    <submittedName>
        <fullName evidence="2">Uncharacterized protein</fullName>
    </submittedName>
</protein>
<comment type="caution">
    <text evidence="2">The sequence shown here is derived from an EMBL/GenBank/DDBJ whole genome shotgun (WGS) entry which is preliminary data.</text>
</comment>
<reference evidence="2" key="1">
    <citation type="journal article" date="2015" name="Genome Biol. Evol.">
        <title>Organellar Genomes of White Spruce (Picea glauca): Assembly and Annotation.</title>
        <authorList>
            <person name="Jackman S.D."/>
            <person name="Warren R.L."/>
            <person name="Gibb E.A."/>
            <person name="Vandervalk B.P."/>
            <person name="Mohamadi H."/>
            <person name="Chu J."/>
            <person name="Raymond A."/>
            <person name="Pleasance S."/>
            <person name="Coope R."/>
            <person name="Wildung M.R."/>
            <person name="Ritland C.E."/>
            <person name="Bousquet J."/>
            <person name="Jones S.J."/>
            <person name="Bohlmann J."/>
            <person name="Birol I."/>
        </authorList>
    </citation>
    <scope>NUCLEOTIDE SEQUENCE [LARGE SCALE GENOMIC DNA]</scope>
    <source>
        <tissue evidence="2">Flushing bud</tissue>
    </source>
</reference>
<name>A0A101LZQ0_PICGL</name>
<geneLocation type="mitochondrion" evidence="2"/>
<accession>A0A101LZQ0</accession>
<feature type="region of interest" description="Disordered" evidence="1">
    <location>
        <begin position="20"/>
        <end position="41"/>
    </location>
</feature>
<dbReference type="PANTHER" id="PTHR32108:SF6">
    <property type="entry name" value="GAG-PRO"/>
    <property type="match status" value="1"/>
</dbReference>
<evidence type="ECO:0000256" key="1">
    <source>
        <dbReference type="SAM" id="MobiDB-lite"/>
    </source>
</evidence>
<dbReference type="EMBL" id="LKAM01000006">
    <property type="protein sequence ID" value="KUM48346.1"/>
    <property type="molecule type" value="Genomic_DNA"/>
</dbReference>
<dbReference type="AlphaFoldDB" id="A0A101LZQ0"/>
<organism evidence="2">
    <name type="scientific">Picea glauca</name>
    <name type="common">White spruce</name>
    <name type="synonym">Pinus glauca</name>
    <dbReference type="NCBI Taxonomy" id="3330"/>
    <lineage>
        <taxon>Eukaryota</taxon>
        <taxon>Viridiplantae</taxon>
        <taxon>Streptophyta</taxon>
        <taxon>Embryophyta</taxon>
        <taxon>Tracheophyta</taxon>
        <taxon>Spermatophyta</taxon>
        <taxon>Pinopsida</taxon>
        <taxon>Pinidae</taxon>
        <taxon>Conifers I</taxon>
        <taxon>Pinales</taxon>
        <taxon>Pinaceae</taxon>
        <taxon>Picea</taxon>
    </lineage>
</organism>
<evidence type="ECO:0000313" key="2">
    <source>
        <dbReference type="EMBL" id="KUM48346.1"/>
    </source>
</evidence>
<proteinExistence type="predicted"/>